<dbReference type="GO" id="GO:0034388">
    <property type="term" value="C:Pwp2p-containing subcomplex of 90S preribosome"/>
    <property type="evidence" value="ECO:0007669"/>
    <property type="project" value="TreeGrafter"/>
</dbReference>
<evidence type="ECO:0000256" key="1">
    <source>
        <dbReference type="PROSITE-ProRule" id="PRU00221"/>
    </source>
</evidence>
<keyword evidence="1" id="KW-0853">WD repeat</keyword>
<name>A0A448WVU3_9PLAT</name>
<dbReference type="InterPro" id="IPR001680">
    <property type="entry name" value="WD40_rpt"/>
</dbReference>
<dbReference type="Gene3D" id="2.130.10.10">
    <property type="entry name" value="YVTN repeat-like/Quinoprotein amine dehydrogenase"/>
    <property type="match status" value="1"/>
</dbReference>
<comment type="caution">
    <text evidence="2">The sequence shown here is derived from an EMBL/GenBank/DDBJ whole genome shotgun (WGS) entry which is preliminary data.</text>
</comment>
<dbReference type="GO" id="GO:0000028">
    <property type="term" value="P:ribosomal small subunit assembly"/>
    <property type="evidence" value="ECO:0007669"/>
    <property type="project" value="TreeGrafter"/>
</dbReference>
<evidence type="ECO:0000313" key="2">
    <source>
        <dbReference type="EMBL" id="VEL21448.1"/>
    </source>
</evidence>
<feature type="repeat" description="WD" evidence="1">
    <location>
        <begin position="37"/>
        <end position="71"/>
    </location>
</feature>
<dbReference type="SUPFAM" id="SSF50978">
    <property type="entry name" value="WD40 repeat-like"/>
    <property type="match status" value="1"/>
</dbReference>
<dbReference type="PROSITE" id="PS50082">
    <property type="entry name" value="WD_REPEATS_2"/>
    <property type="match status" value="2"/>
</dbReference>
<proteinExistence type="predicted"/>
<dbReference type="GO" id="GO:0000462">
    <property type="term" value="P:maturation of SSU-rRNA from tricistronic rRNA transcript (SSU-rRNA, 5.8S rRNA, LSU-rRNA)"/>
    <property type="evidence" value="ECO:0007669"/>
    <property type="project" value="TreeGrafter"/>
</dbReference>
<accession>A0A448WVU3</accession>
<dbReference type="SMART" id="SM00320">
    <property type="entry name" value="WD40"/>
    <property type="match status" value="2"/>
</dbReference>
<feature type="repeat" description="WD" evidence="1">
    <location>
        <begin position="1"/>
        <end position="36"/>
    </location>
</feature>
<dbReference type="AlphaFoldDB" id="A0A448WVU3"/>
<dbReference type="Pfam" id="PF00400">
    <property type="entry name" value="WD40"/>
    <property type="match status" value="2"/>
</dbReference>
<organism evidence="2 3">
    <name type="scientific">Protopolystoma xenopodis</name>
    <dbReference type="NCBI Taxonomy" id="117903"/>
    <lineage>
        <taxon>Eukaryota</taxon>
        <taxon>Metazoa</taxon>
        <taxon>Spiralia</taxon>
        <taxon>Lophotrochozoa</taxon>
        <taxon>Platyhelminthes</taxon>
        <taxon>Monogenea</taxon>
        <taxon>Polyopisthocotylea</taxon>
        <taxon>Polystomatidea</taxon>
        <taxon>Polystomatidae</taxon>
        <taxon>Protopolystoma</taxon>
    </lineage>
</organism>
<dbReference type="PANTHER" id="PTHR19858:SF0">
    <property type="entry name" value="PERIODIC TRYPTOPHAN PROTEIN 2 HOMOLOG"/>
    <property type="match status" value="1"/>
</dbReference>
<evidence type="ECO:0000313" key="3">
    <source>
        <dbReference type="Proteomes" id="UP000784294"/>
    </source>
</evidence>
<dbReference type="OrthoDB" id="3142434at2759"/>
<dbReference type="InterPro" id="IPR036322">
    <property type="entry name" value="WD40_repeat_dom_sf"/>
</dbReference>
<dbReference type="Proteomes" id="UP000784294">
    <property type="component" value="Unassembled WGS sequence"/>
</dbReference>
<protein>
    <submittedName>
        <fullName evidence="2">Uncharacterized protein</fullName>
    </submittedName>
</protein>
<keyword evidence="3" id="KW-1185">Reference proteome</keyword>
<dbReference type="PANTHER" id="PTHR19858">
    <property type="entry name" value="WD40 REPEAT PROTEIN"/>
    <property type="match status" value="1"/>
</dbReference>
<dbReference type="PROSITE" id="PS50294">
    <property type="entry name" value="WD_REPEATS_REGION"/>
    <property type="match status" value="1"/>
</dbReference>
<gene>
    <name evidence="2" type="ORF">PXEA_LOCUS14888</name>
</gene>
<sequence length="93" mass="10149">MATSLAYSPDGLHIATGGRDCRVKVWRVAGGRALVTFSEHRAPVTCVAFPRQKPKVVVSCSLDGTVRAYDLVRYAILVCFSPYARFALISFIA</sequence>
<dbReference type="EMBL" id="CAAALY010051397">
    <property type="protein sequence ID" value="VEL21448.1"/>
    <property type="molecule type" value="Genomic_DNA"/>
</dbReference>
<dbReference type="InterPro" id="IPR015943">
    <property type="entry name" value="WD40/YVTN_repeat-like_dom_sf"/>
</dbReference>
<dbReference type="InterPro" id="IPR027145">
    <property type="entry name" value="PWP2"/>
</dbReference>
<dbReference type="GO" id="GO:0032040">
    <property type="term" value="C:small-subunit processome"/>
    <property type="evidence" value="ECO:0007669"/>
    <property type="project" value="TreeGrafter"/>
</dbReference>
<reference evidence="2" key="1">
    <citation type="submission" date="2018-11" db="EMBL/GenBank/DDBJ databases">
        <authorList>
            <consortium name="Pathogen Informatics"/>
        </authorList>
    </citation>
    <scope>NUCLEOTIDE SEQUENCE</scope>
</reference>